<keyword evidence="2" id="KW-1185">Reference proteome</keyword>
<name>A0AAV9UW47_9PEZI</name>
<accession>A0AAV9UW47</accession>
<evidence type="ECO:0000313" key="2">
    <source>
        <dbReference type="Proteomes" id="UP001375240"/>
    </source>
</evidence>
<dbReference type="Proteomes" id="UP001375240">
    <property type="component" value="Unassembled WGS sequence"/>
</dbReference>
<gene>
    <name evidence="1" type="ORF">TWF696_007426</name>
</gene>
<dbReference type="PANTHER" id="PTHR42085:SF2">
    <property type="entry name" value="F-BOX DOMAIN-CONTAINING PROTEIN"/>
    <property type="match status" value="1"/>
</dbReference>
<dbReference type="InterPro" id="IPR038883">
    <property type="entry name" value="AN11006-like"/>
</dbReference>
<comment type="caution">
    <text evidence="1">The sequence shown here is derived from an EMBL/GenBank/DDBJ whole genome shotgun (WGS) entry which is preliminary data.</text>
</comment>
<dbReference type="AlphaFoldDB" id="A0AAV9UW47"/>
<sequence>MSERRTRGFLALPREVRDRIYSHVVLFDDPLLTQETIDDICHRESPTGYEIGVAPTGVDLSILRVNRQIHEEASMIFYTRNVFSVKVVTEGWESYQGKQCFRARWTTPWEDIGYRFAEEEGGLGYFCPGNYGGKLGDEIMQDEIKTYVYPSPRYRHLIRRVRIEVIDTCFLQQSLRPLASKRDPNSKRQSVIYDLFGLRAGSGLLQRGSRKIPLRAVFMPLACRLRSLLAACSAQVRIDIKISTTMLDNFDELSTKVYKELVELASPFTRGYQAANIALQIPFEEDHEFDPKYEGLKEKVLRSCNRDPKLTGDGLQRFEKVDVELMRHWRLLKGRLVLK</sequence>
<dbReference type="PANTHER" id="PTHR42085">
    <property type="entry name" value="F-BOX DOMAIN-CONTAINING PROTEIN"/>
    <property type="match status" value="1"/>
</dbReference>
<reference evidence="1 2" key="1">
    <citation type="submission" date="2019-10" db="EMBL/GenBank/DDBJ databases">
        <authorList>
            <person name="Palmer J.M."/>
        </authorList>
    </citation>
    <scope>NUCLEOTIDE SEQUENCE [LARGE SCALE GENOMIC DNA]</scope>
    <source>
        <strain evidence="1 2">TWF696</strain>
    </source>
</reference>
<evidence type="ECO:0000313" key="1">
    <source>
        <dbReference type="EMBL" id="KAK6347358.1"/>
    </source>
</evidence>
<protein>
    <submittedName>
        <fullName evidence="1">Uncharacterized protein</fullName>
    </submittedName>
</protein>
<organism evidence="1 2">
    <name type="scientific">Orbilia brochopaga</name>
    <dbReference type="NCBI Taxonomy" id="3140254"/>
    <lineage>
        <taxon>Eukaryota</taxon>
        <taxon>Fungi</taxon>
        <taxon>Dikarya</taxon>
        <taxon>Ascomycota</taxon>
        <taxon>Pezizomycotina</taxon>
        <taxon>Orbiliomycetes</taxon>
        <taxon>Orbiliales</taxon>
        <taxon>Orbiliaceae</taxon>
        <taxon>Orbilia</taxon>
    </lineage>
</organism>
<dbReference type="EMBL" id="JAVHNQ010000005">
    <property type="protein sequence ID" value="KAK6347358.1"/>
    <property type="molecule type" value="Genomic_DNA"/>
</dbReference>
<proteinExistence type="predicted"/>